<organism evidence="1 2">
    <name type="scientific">Silvanigrella paludirubra</name>
    <dbReference type="NCBI Taxonomy" id="2499159"/>
    <lineage>
        <taxon>Bacteria</taxon>
        <taxon>Pseudomonadati</taxon>
        <taxon>Bdellovibrionota</taxon>
        <taxon>Oligoflexia</taxon>
        <taxon>Silvanigrellales</taxon>
        <taxon>Silvanigrellaceae</taxon>
        <taxon>Silvanigrella</taxon>
    </lineage>
</organism>
<protein>
    <submittedName>
        <fullName evidence="1">Uncharacterized protein</fullName>
    </submittedName>
</protein>
<dbReference type="AlphaFoldDB" id="A0A6N6VSR6"/>
<name>A0A6N6VSR6_9BACT</name>
<evidence type="ECO:0000313" key="1">
    <source>
        <dbReference type="EMBL" id="KAB8039167.1"/>
    </source>
</evidence>
<dbReference type="EMBL" id="WFLM01000003">
    <property type="protein sequence ID" value="KAB8039167.1"/>
    <property type="molecule type" value="Genomic_DNA"/>
</dbReference>
<sequence length="68" mass="8254">MTNVINLKEFKKRSKTLWLKRDKQRKLEGRAYNYIDANNLILDVDPDIIKRMKKILKENLEKEKFETS</sequence>
<keyword evidence="2" id="KW-1185">Reference proteome</keyword>
<accession>A0A6N6VSR6</accession>
<gene>
    <name evidence="1" type="ORF">GCL60_09940</name>
</gene>
<comment type="caution">
    <text evidence="1">The sequence shown here is derived from an EMBL/GenBank/DDBJ whole genome shotgun (WGS) entry which is preliminary data.</text>
</comment>
<proteinExistence type="predicted"/>
<evidence type="ECO:0000313" key="2">
    <source>
        <dbReference type="Proteomes" id="UP000437748"/>
    </source>
</evidence>
<dbReference type="Proteomes" id="UP000437748">
    <property type="component" value="Unassembled WGS sequence"/>
</dbReference>
<reference evidence="1 2" key="1">
    <citation type="submission" date="2019-10" db="EMBL/GenBank/DDBJ databases">
        <title>New species of Slilvanegrellaceae.</title>
        <authorList>
            <person name="Pitt A."/>
            <person name="Hahn M.W."/>
        </authorList>
    </citation>
    <scope>NUCLEOTIDE SEQUENCE [LARGE SCALE GENOMIC DNA]</scope>
    <source>
        <strain evidence="1 2">SP-Ram-0.45-NSY-1</strain>
    </source>
</reference>
<dbReference type="RefSeq" id="WP_153420566.1">
    <property type="nucleotide sequence ID" value="NZ_WFLM01000003.1"/>
</dbReference>